<dbReference type="OrthoDB" id="1435326at2759"/>
<dbReference type="Gene3D" id="3.30.420.10">
    <property type="entry name" value="Ribonuclease H-like superfamily/Ribonuclease H"/>
    <property type="match status" value="1"/>
</dbReference>
<sequence>MKSLGIGYGTFRRRKRSSSFSGQPSKMCSLLNLCYLIEGYFRISSALGGTCMILKVDGSSIGNPGVSGFGGLIRNSDGAWVQSFVGNIGFSNILPAELLAVYHGLALAWELDIKELWCYSDSMIVIKLLYEPVNGNTCANYLAKLGARNAEAYSSIAIPPNGMSLLLLAYASETIFST</sequence>
<reference evidence="3" key="1">
    <citation type="journal article" date="2017" name="Front. Plant Sci.">
        <title>Climate Clever Clovers: New Paradigm to Reduce the Environmental Footprint of Ruminants by Breeding Low Methanogenic Forages Utilizing Haplotype Variation.</title>
        <authorList>
            <person name="Kaur P."/>
            <person name="Appels R."/>
            <person name="Bayer P.E."/>
            <person name="Keeble-Gagnere G."/>
            <person name="Wang J."/>
            <person name="Hirakawa H."/>
            <person name="Shirasawa K."/>
            <person name="Vercoe P."/>
            <person name="Stefanova K."/>
            <person name="Durmic Z."/>
            <person name="Nichols P."/>
            <person name="Revell C."/>
            <person name="Isobe S.N."/>
            <person name="Edwards D."/>
            <person name="Erskine W."/>
        </authorList>
    </citation>
    <scope>NUCLEOTIDE SEQUENCE [LARGE SCALE GENOMIC DNA]</scope>
    <source>
        <strain evidence="3">cv. Daliak</strain>
    </source>
</reference>
<proteinExistence type="predicted"/>
<dbReference type="Proteomes" id="UP000242715">
    <property type="component" value="Unassembled WGS sequence"/>
</dbReference>
<dbReference type="InterPro" id="IPR012337">
    <property type="entry name" value="RNaseH-like_sf"/>
</dbReference>
<dbReference type="EMBL" id="DF973298">
    <property type="protein sequence ID" value="GAU24890.1"/>
    <property type="molecule type" value="Genomic_DNA"/>
</dbReference>
<feature type="domain" description="RNase H type-1" evidence="1">
    <location>
        <begin position="56"/>
        <end position="135"/>
    </location>
</feature>
<dbReference type="CDD" id="cd06222">
    <property type="entry name" value="RNase_H_like"/>
    <property type="match status" value="1"/>
</dbReference>
<dbReference type="InterPro" id="IPR044730">
    <property type="entry name" value="RNase_H-like_dom_plant"/>
</dbReference>
<dbReference type="GO" id="GO:0004523">
    <property type="term" value="F:RNA-DNA hybrid ribonuclease activity"/>
    <property type="evidence" value="ECO:0007669"/>
    <property type="project" value="InterPro"/>
</dbReference>
<dbReference type="InterPro" id="IPR053151">
    <property type="entry name" value="RNase_H-like"/>
</dbReference>
<evidence type="ECO:0000313" key="3">
    <source>
        <dbReference type="Proteomes" id="UP000242715"/>
    </source>
</evidence>
<gene>
    <name evidence="2" type="ORF">TSUD_116140</name>
</gene>
<evidence type="ECO:0000313" key="2">
    <source>
        <dbReference type="EMBL" id="GAU24890.1"/>
    </source>
</evidence>
<dbReference type="InterPro" id="IPR002156">
    <property type="entry name" value="RNaseH_domain"/>
</dbReference>
<dbReference type="SUPFAM" id="SSF53098">
    <property type="entry name" value="Ribonuclease H-like"/>
    <property type="match status" value="1"/>
</dbReference>
<dbReference type="GO" id="GO:0003676">
    <property type="term" value="F:nucleic acid binding"/>
    <property type="evidence" value="ECO:0007669"/>
    <property type="project" value="InterPro"/>
</dbReference>
<protein>
    <recommendedName>
        <fullName evidence="1">RNase H type-1 domain-containing protein</fullName>
    </recommendedName>
</protein>
<organism evidence="2 3">
    <name type="scientific">Trifolium subterraneum</name>
    <name type="common">Subterranean clover</name>
    <dbReference type="NCBI Taxonomy" id="3900"/>
    <lineage>
        <taxon>Eukaryota</taxon>
        <taxon>Viridiplantae</taxon>
        <taxon>Streptophyta</taxon>
        <taxon>Embryophyta</taxon>
        <taxon>Tracheophyta</taxon>
        <taxon>Spermatophyta</taxon>
        <taxon>Magnoliopsida</taxon>
        <taxon>eudicotyledons</taxon>
        <taxon>Gunneridae</taxon>
        <taxon>Pentapetalae</taxon>
        <taxon>rosids</taxon>
        <taxon>fabids</taxon>
        <taxon>Fabales</taxon>
        <taxon>Fabaceae</taxon>
        <taxon>Papilionoideae</taxon>
        <taxon>50 kb inversion clade</taxon>
        <taxon>NPAAA clade</taxon>
        <taxon>Hologalegina</taxon>
        <taxon>IRL clade</taxon>
        <taxon>Trifolieae</taxon>
        <taxon>Trifolium</taxon>
    </lineage>
</organism>
<dbReference type="PANTHER" id="PTHR47723:SF19">
    <property type="entry name" value="POLYNUCLEOTIDYL TRANSFERASE, RIBONUCLEASE H-LIKE SUPERFAMILY PROTEIN"/>
    <property type="match status" value="1"/>
</dbReference>
<keyword evidence="3" id="KW-1185">Reference proteome</keyword>
<evidence type="ECO:0000259" key="1">
    <source>
        <dbReference type="Pfam" id="PF13456"/>
    </source>
</evidence>
<dbReference type="AlphaFoldDB" id="A0A2Z6MMV8"/>
<dbReference type="InterPro" id="IPR036397">
    <property type="entry name" value="RNaseH_sf"/>
</dbReference>
<name>A0A2Z6MMV8_TRISU</name>
<accession>A0A2Z6MMV8</accession>
<dbReference type="Pfam" id="PF13456">
    <property type="entry name" value="RVT_3"/>
    <property type="match status" value="1"/>
</dbReference>
<dbReference type="PANTHER" id="PTHR47723">
    <property type="entry name" value="OS05G0353850 PROTEIN"/>
    <property type="match status" value="1"/>
</dbReference>